<sequence length="369" mass="40570">MSKADRTPESIEALRKRLDSIDATLVTLAAERQRIVSEIGRSKQSEGRQLRDFRREREVLDHVRARALSEGLDPELAEDLLKRLIEASLTRQEQERGRLSGRGSGRRALVIGAAGRLGRWLSAFLDNQGFDLLLADPSYALDGENRFRDWRDAPKHVDLVVLATPIAVTAELLEALAAAGHPGLVIDVASIKSPLIGPLRRATAAGLSVCSVHPMFGPSTQLLSGRHVLFMDVGCPAAVDQAEALFSETMAELKRIDIEQHDRLIAWVLGLSHALNIAFFSALAESGVPAEELASLSSTTFDRQLAIARDVASESPELYFEIQRLNEHGAVSREALSSALKTLTERLAQDDEAGFRRLMLQGRDYLEKL</sequence>
<dbReference type="Gene3D" id="3.40.50.720">
    <property type="entry name" value="NAD(P)-binding Rossmann-like Domain"/>
    <property type="match status" value="1"/>
</dbReference>
<dbReference type="GO" id="GO:0008977">
    <property type="term" value="F:prephenate dehydrogenase (NAD+) activity"/>
    <property type="evidence" value="ECO:0007669"/>
    <property type="project" value="InterPro"/>
</dbReference>
<dbReference type="PANTHER" id="PTHR21363">
    <property type="entry name" value="PREPHENATE DEHYDROGENASE"/>
    <property type="match status" value="1"/>
</dbReference>
<dbReference type="EMBL" id="CP012154">
    <property type="protein sequence ID" value="AKS41598.1"/>
    <property type="molecule type" value="Genomic_DNA"/>
</dbReference>
<dbReference type="AlphaFoldDB" id="A0A0K0XV92"/>
<dbReference type="InterPro" id="IPR036263">
    <property type="entry name" value="Chorismate_II_sf"/>
</dbReference>
<accession>A0A0K0XV92</accession>
<dbReference type="GO" id="GO:0004665">
    <property type="term" value="F:prephenate dehydrogenase (NADP+) activity"/>
    <property type="evidence" value="ECO:0007669"/>
    <property type="project" value="InterPro"/>
</dbReference>
<dbReference type="Gene3D" id="1.20.59.10">
    <property type="entry name" value="Chorismate mutase"/>
    <property type="match status" value="1"/>
</dbReference>
<dbReference type="PANTHER" id="PTHR21363:SF0">
    <property type="entry name" value="PREPHENATE DEHYDROGENASE [NADP(+)]"/>
    <property type="match status" value="1"/>
</dbReference>
<dbReference type="InterPro" id="IPR036291">
    <property type="entry name" value="NAD(P)-bd_dom_sf"/>
</dbReference>
<dbReference type="GO" id="GO:0070403">
    <property type="term" value="F:NAD+ binding"/>
    <property type="evidence" value="ECO:0007669"/>
    <property type="project" value="InterPro"/>
</dbReference>
<dbReference type="InterPro" id="IPR008927">
    <property type="entry name" value="6-PGluconate_DH-like_C_sf"/>
</dbReference>
<dbReference type="PROSITE" id="PS51168">
    <property type="entry name" value="CHORISMATE_MUT_2"/>
    <property type="match status" value="1"/>
</dbReference>
<keyword evidence="2" id="KW-1185">Reference proteome</keyword>
<dbReference type="Pfam" id="PF01817">
    <property type="entry name" value="CM_2"/>
    <property type="match status" value="1"/>
</dbReference>
<dbReference type="STRING" id="1579979.WM2015_1224"/>
<dbReference type="SUPFAM" id="SSF51735">
    <property type="entry name" value="NAD(P)-binding Rossmann-fold domains"/>
    <property type="match status" value="1"/>
</dbReference>
<reference evidence="1 2" key="1">
    <citation type="submission" date="2015-07" db="EMBL/GenBank/DDBJ databases">
        <authorList>
            <person name="Noorani M."/>
        </authorList>
    </citation>
    <scope>NUCLEOTIDE SEQUENCE [LARGE SCALE GENOMIC DNA]</scope>
    <source>
        <strain evidence="1 2">KCTC 42284</strain>
    </source>
</reference>
<dbReference type="Gene3D" id="1.10.3660.10">
    <property type="entry name" value="6-phosphogluconate dehydrogenase C-terminal like domain"/>
    <property type="match status" value="1"/>
</dbReference>
<dbReference type="Proteomes" id="UP000066624">
    <property type="component" value="Chromosome"/>
</dbReference>
<organism evidence="1 2">
    <name type="scientific">Wenzhouxiangella marina</name>
    <dbReference type="NCBI Taxonomy" id="1579979"/>
    <lineage>
        <taxon>Bacteria</taxon>
        <taxon>Pseudomonadati</taxon>
        <taxon>Pseudomonadota</taxon>
        <taxon>Gammaproteobacteria</taxon>
        <taxon>Chromatiales</taxon>
        <taxon>Wenzhouxiangellaceae</taxon>
        <taxon>Wenzhouxiangella</taxon>
    </lineage>
</organism>
<dbReference type="PROSITE" id="PS51176">
    <property type="entry name" value="PDH_ADH"/>
    <property type="match status" value="1"/>
</dbReference>
<dbReference type="InterPro" id="IPR046825">
    <property type="entry name" value="PDH_C"/>
</dbReference>
<dbReference type="InterPro" id="IPR002701">
    <property type="entry name" value="CM_II_prokaryot"/>
</dbReference>
<dbReference type="InterPro" id="IPR046826">
    <property type="entry name" value="PDH_N"/>
</dbReference>
<evidence type="ECO:0000313" key="2">
    <source>
        <dbReference type="Proteomes" id="UP000066624"/>
    </source>
</evidence>
<dbReference type="GO" id="GO:0004106">
    <property type="term" value="F:chorismate mutase activity"/>
    <property type="evidence" value="ECO:0007669"/>
    <property type="project" value="InterPro"/>
</dbReference>
<evidence type="ECO:0000313" key="1">
    <source>
        <dbReference type="EMBL" id="AKS41598.1"/>
    </source>
</evidence>
<dbReference type="Pfam" id="PF02153">
    <property type="entry name" value="PDH_N"/>
    <property type="match status" value="1"/>
</dbReference>
<gene>
    <name evidence="1" type="ORF">WM2015_1224</name>
</gene>
<dbReference type="GO" id="GO:0046417">
    <property type="term" value="P:chorismate metabolic process"/>
    <property type="evidence" value="ECO:0007669"/>
    <property type="project" value="InterPro"/>
</dbReference>
<dbReference type="RefSeq" id="WP_049725230.1">
    <property type="nucleotide sequence ID" value="NZ_CP012154.1"/>
</dbReference>
<protein>
    <submittedName>
        <fullName evidence="1">Chorismate mutase</fullName>
    </submittedName>
</protein>
<dbReference type="SUPFAM" id="SSF48600">
    <property type="entry name" value="Chorismate mutase II"/>
    <property type="match status" value="1"/>
</dbReference>
<dbReference type="SMART" id="SM00830">
    <property type="entry name" value="CM_2"/>
    <property type="match status" value="1"/>
</dbReference>
<dbReference type="InterPro" id="IPR036979">
    <property type="entry name" value="CM_dom_sf"/>
</dbReference>
<dbReference type="InterPro" id="IPR003099">
    <property type="entry name" value="Prephen_DH"/>
</dbReference>
<dbReference type="Pfam" id="PF20463">
    <property type="entry name" value="PDH_C"/>
    <property type="match status" value="1"/>
</dbReference>
<dbReference type="KEGG" id="wma:WM2015_1224"/>
<dbReference type="GO" id="GO:0006571">
    <property type="term" value="P:tyrosine biosynthetic process"/>
    <property type="evidence" value="ECO:0007669"/>
    <property type="project" value="InterPro"/>
</dbReference>
<dbReference type="OrthoDB" id="5939631at2"/>
<name>A0A0K0XV92_9GAMM</name>
<proteinExistence type="predicted"/>
<dbReference type="InterPro" id="IPR050812">
    <property type="entry name" value="Preph/Arog_dehydrog"/>
</dbReference>
<dbReference type="SUPFAM" id="SSF48179">
    <property type="entry name" value="6-phosphogluconate dehydrogenase C-terminal domain-like"/>
    <property type="match status" value="1"/>
</dbReference>